<dbReference type="InterPro" id="IPR000014">
    <property type="entry name" value="PAS"/>
</dbReference>
<accession>A0A1A8XDJ4</accession>
<dbReference type="GO" id="GO:0003824">
    <property type="term" value="F:catalytic activity"/>
    <property type="evidence" value="ECO:0007669"/>
    <property type="project" value="UniProtKB-ARBA"/>
</dbReference>
<dbReference type="SMART" id="SM00052">
    <property type="entry name" value="EAL"/>
    <property type="match status" value="1"/>
</dbReference>
<dbReference type="InterPro" id="IPR052155">
    <property type="entry name" value="Biofilm_reg_signaling"/>
</dbReference>
<evidence type="ECO:0000259" key="3">
    <source>
        <dbReference type="PROSITE" id="PS50112"/>
    </source>
</evidence>
<dbReference type="FunFam" id="3.30.70.270:FF:000001">
    <property type="entry name" value="Diguanylate cyclase domain protein"/>
    <property type="match status" value="1"/>
</dbReference>
<dbReference type="CDD" id="cd01949">
    <property type="entry name" value="GGDEF"/>
    <property type="match status" value="1"/>
</dbReference>
<keyword evidence="1" id="KW-0597">Phosphoprotein</keyword>
<dbReference type="CDD" id="cd01948">
    <property type="entry name" value="EAL"/>
    <property type="match status" value="1"/>
</dbReference>
<keyword evidence="7" id="KW-1185">Reference proteome</keyword>
<dbReference type="Pfam" id="PF00072">
    <property type="entry name" value="Response_reg"/>
    <property type="match status" value="1"/>
</dbReference>
<organism evidence="6 7">
    <name type="scientific">Candidatus Propionivibrio aalborgensis</name>
    <dbReference type="NCBI Taxonomy" id="1860101"/>
    <lineage>
        <taxon>Bacteria</taxon>
        <taxon>Pseudomonadati</taxon>
        <taxon>Pseudomonadota</taxon>
        <taxon>Betaproteobacteria</taxon>
        <taxon>Rhodocyclales</taxon>
        <taxon>Rhodocyclaceae</taxon>
        <taxon>Propionivibrio</taxon>
    </lineage>
</organism>
<dbReference type="Gene3D" id="3.20.20.450">
    <property type="entry name" value="EAL domain"/>
    <property type="match status" value="1"/>
</dbReference>
<dbReference type="InterPro" id="IPR000160">
    <property type="entry name" value="GGDEF_dom"/>
</dbReference>
<dbReference type="NCBIfam" id="TIGR00254">
    <property type="entry name" value="GGDEF"/>
    <property type="match status" value="1"/>
</dbReference>
<dbReference type="Proteomes" id="UP000199600">
    <property type="component" value="Unassembled WGS sequence"/>
</dbReference>
<evidence type="ECO:0000313" key="6">
    <source>
        <dbReference type="EMBL" id="SBT03279.1"/>
    </source>
</evidence>
<dbReference type="PANTHER" id="PTHR44757:SF2">
    <property type="entry name" value="BIOFILM ARCHITECTURE MAINTENANCE PROTEIN MBAA"/>
    <property type="match status" value="1"/>
</dbReference>
<dbReference type="InterPro" id="IPR043128">
    <property type="entry name" value="Rev_trsase/Diguanyl_cyclase"/>
</dbReference>
<feature type="modified residue" description="4-aspartylphosphate" evidence="1">
    <location>
        <position position="107"/>
    </location>
</feature>
<dbReference type="InterPro" id="IPR035965">
    <property type="entry name" value="PAS-like_dom_sf"/>
</dbReference>
<proteinExistence type="predicted"/>
<dbReference type="AlphaFoldDB" id="A0A1A8XDJ4"/>
<reference evidence="6 7" key="1">
    <citation type="submission" date="2016-06" db="EMBL/GenBank/DDBJ databases">
        <authorList>
            <person name="Kjaerup R.B."/>
            <person name="Dalgaard T.S."/>
            <person name="Juul-Madsen H.R."/>
        </authorList>
    </citation>
    <scope>NUCLEOTIDE SEQUENCE [LARGE SCALE GENOMIC DNA]</scope>
    <source>
        <strain evidence="6">2</strain>
    </source>
</reference>
<protein>
    <submittedName>
        <fullName evidence="6">Response regulator receiver modulated diguanylate cyclase/phosphodiesterase with PAS/PAC sensor(S)</fullName>
    </submittedName>
</protein>
<dbReference type="PROSITE" id="PS50110">
    <property type="entry name" value="RESPONSE_REGULATORY"/>
    <property type="match status" value="1"/>
</dbReference>
<dbReference type="PROSITE" id="PS50112">
    <property type="entry name" value="PAS"/>
    <property type="match status" value="1"/>
</dbReference>
<dbReference type="InterPro" id="IPR029787">
    <property type="entry name" value="Nucleotide_cyclase"/>
</dbReference>
<dbReference type="NCBIfam" id="TIGR00229">
    <property type="entry name" value="sensory_box"/>
    <property type="match status" value="1"/>
</dbReference>
<dbReference type="PROSITE" id="PS50883">
    <property type="entry name" value="EAL"/>
    <property type="match status" value="1"/>
</dbReference>
<dbReference type="SUPFAM" id="SSF55785">
    <property type="entry name" value="PYP-like sensor domain (PAS domain)"/>
    <property type="match status" value="1"/>
</dbReference>
<dbReference type="Pfam" id="PF00563">
    <property type="entry name" value="EAL"/>
    <property type="match status" value="1"/>
</dbReference>
<dbReference type="Gene3D" id="3.40.50.2300">
    <property type="match status" value="1"/>
</dbReference>
<dbReference type="InterPro" id="IPR001633">
    <property type="entry name" value="EAL_dom"/>
</dbReference>
<dbReference type="InterPro" id="IPR001789">
    <property type="entry name" value="Sig_transdc_resp-reg_receiver"/>
</dbReference>
<dbReference type="SUPFAM" id="SSF55073">
    <property type="entry name" value="Nucleotide cyclase"/>
    <property type="match status" value="1"/>
</dbReference>
<dbReference type="GO" id="GO:0000160">
    <property type="term" value="P:phosphorelay signal transduction system"/>
    <property type="evidence" value="ECO:0007669"/>
    <property type="project" value="InterPro"/>
</dbReference>
<dbReference type="SUPFAM" id="SSF141868">
    <property type="entry name" value="EAL domain-like"/>
    <property type="match status" value="1"/>
</dbReference>
<evidence type="ECO:0000259" key="2">
    <source>
        <dbReference type="PROSITE" id="PS50110"/>
    </source>
</evidence>
<feature type="domain" description="EAL" evidence="4">
    <location>
        <begin position="496"/>
        <end position="749"/>
    </location>
</feature>
<dbReference type="EMBL" id="FLQY01000005">
    <property type="protein sequence ID" value="SBT03279.1"/>
    <property type="molecule type" value="Genomic_DNA"/>
</dbReference>
<dbReference type="SMART" id="SM00267">
    <property type="entry name" value="GGDEF"/>
    <property type="match status" value="1"/>
</dbReference>
<name>A0A1A8XDJ4_9RHOO</name>
<dbReference type="CDD" id="cd00130">
    <property type="entry name" value="PAS"/>
    <property type="match status" value="1"/>
</dbReference>
<dbReference type="Gene3D" id="3.30.450.20">
    <property type="entry name" value="PAS domain"/>
    <property type="match status" value="1"/>
</dbReference>
<feature type="domain" description="PAS" evidence="3">
    <location>
        <begin position="191"/>
        <end position="261"/>
    </location>
</feature>
<feature type="domain" description="GGDEF" evidence="5">
    <location>
        <begin position="354"/>
        <end position="487"/>
    </location>
</feature>
<gene>
    <name evidence="6" type="ORF">PROAA_1020010</name>
</gene>
<evidence type="ECO:0000259" key="5">
    <source>
        <dbReference type="PROSITE" id="PS50887"/>
    </source>
</evidence>
<dbReference type="InterPro" id="IPR035919">
    <property type="entry name" value="EAL_sf"/>
</dbReference>
<dbReference type="InterPro" id="IPR013656">
    <property type="entry name" value="PAS_4"/>
</dbReference>
<dbReference type="Pfam" id="PF00990">
    <property type="entry name" value="GGDEF"/>
    <property type="match status" value="1"/>
</dbReference>
<dbReference type="SMART" id="SM00448">
    <property type="entry name" value="REC"/>
    <property type="match status" value="1"/>
</dbReference>
<dbReference type="PANTHER" id="PTHR44757">
    <property type="entry name" value="DIGUANYLATE CYCLASE DGCP"/>
    <property type="match status" value="1"/>
</dbReference>
<dbReference type="PROSITE" id="PS50887">
    <property type="entry name" value="GGDEF"/>
    <property type="match status" value="1"/>
</dbReference>
<evidence type="ECO:0000313" key="7">
    <source>
        <dbReference type="Proteomes" id="UP000199600"/>
    </source>
</evidence>
<feature type="domain" description="Response regulatory" evidence="2">
    <location>
        <begin position="57"/>
        <end position="172"/>
    </location>
</feature>
<dbReference type="InterPro" id="IPR011006">
    <property type="entry name" value="CheY-like_superfamily"/>
</dbReference>
<dbReference type="Gene3D" id="3.30.70.270">
    <property type="match status" value="1"/>
</dbReference>
<evidence type="ECO:0000259" key="4">
    <source>
        <dbReference type="PROSITE" id="PS50883"/>
    </source>
</evidence>
<dbReference type="SUPFAM" id="SSF52172">
    <property type="entry name" value="CheY-like"/>
    <property type="match status" value="1"/>
</dbReference>
<dbReference type="Pfam" id="PF08448">
    <property type="entry name" value="PAS_4"/>
    <property type="match status" value="1"/>
</dbReference>
<dbReference type="SMART" id="SM00091">
    <property type="entry name" value="PAS"/>
    <property type="match status" value="1"/>
</dbReference>
<evidence type="ECO:0000256" key="1">
    <source>
        <dbReference type="PROSITE-ProRule" id="PRU00169"/>
    </source>
</evidence>
<sequence length="749" mass="83574">MQRPGGNANIFANVLATRAEHSAAFAVSFSSGAMPKSSASSGANQSEALPVQVKTHRLLVVDDDAGFRESLCFLLKRKGYPAPLACAGGRESIKLLMEMPFDLVLLDLLLPDVSGLEVLGMLRQASLDVAVVVISGDSTIESAIGALRLGVDDYVRKPYVSEMLLHTIENVLRRRELEKSQRQLAAELERSERKYHFLVDASPDLIFMLDEQFNFSFVSKRVASQSGCGVDDLLRKPFLSIVHEEDLERTRYTLERVSQGACSTELRLIRRDETVCGHFEVSLIPVDSFPTNSFKGNGRRCGIYGVARDISVQKLNNDRLAFLAFHDALTGLPNRALYCDRLGLAIVQAKRNRMKVASMFVDLDRFKLANDTFGHQKGDELLKEAAGRLQNSLRETDTLARIGGDEFTILLPGLRTREDAACVADKLVSDMAKPFALAGIEVFLTASVGIAMYPDDGEDIETLLRHADLAMYHVKSRGKNGAGFFSSTMGEHTSRRLLFENEIRRGLESREFELHYQCQVDSITQKTVGLEALSRWQHPSKGLLSAGSFVPMVEEIGLMPALTYWVLQTACQDMQRWRDQGLDMPRMSVNISPCVLEQDDFHDRLLGILHEHSIPHEHIEIEITENVLVGDRQKVTDRLLRLSRERIRIAIDDFGTQYSSLGYLRYLPVNTLKIDQSFVREIERVDDTSPIIRAIVAIAAGLDLDVVAEGVETEVQAGFLRKLGCRKMQGFLYGQPLSVEKTEALLVPL</sequence>